<evidence type="ECO:0000259" key="1">
    <source>
        <dbReference type="Pfam" id="PF00561"/>
    </source>
</evidence>
<feature type="domain" description="AB hydrolase-1" evidence="1">
    <location>
        <begin position="35"/>
        <end position="152"/>
    </location>
</feature>
<dbReference type="RefSeq" id="WP_010684734.1">
    <property type="nucleotide sequence ID" value="NZ_CP043538.1"/>
</dbReference>
<dbReference type="PANTHER" id="PTHR43798">
    <property type="entry name" value="MONOACYLGLYCEROL LIPASE"/>
    <property type="match status" value="1"/>
</dbReference>
<dbReference type="InterPro" id="IPR050266">
    <property type="entry name" value="AB_hydrolase_sf"/>
</dbReference>
<dbReference type="InterPro" id="IPR029058">
    <property type="entry name" value="AB_hydrolase_fold"/>
</dbReference>
<protein>
    <submittedName>
        <fullName evidence="2">Alpha/beta hydrolase</fullName>
    </submittedName>
</protein>
<reference evidence="2 3" key="2">
    <citation type="journal article" date="2013" name="Genome Announc.">
        <title>Draft Genome Sequence of Methylobacterium mesophilicum Strain SR1.6/6, Isolated from Citrus sinensis.</title>
        <authorList>
            <person name="Marinho Almeida D."/>
            <person name="Dini-Andreote F."/>
            <person name="Camargo Neves A.A."/>
            <person name="Juca Ramos R.T."/>
            <person name="Andreote F.D."/>
            <person name="Carneiro A.R."/>
            <person name="Oliveira de Souza Lima A."/>
            <person name="Caracciolo Gomes de Sa P.H."/>
            <person name="Ribeiro Barbosa M.S."/>
            <person name="Araujo W.L."/>
            <person name="Silva A."/>
        </authorList>
    </citation>
    <scope>NUCLEOTIDE SEQUENCE [LARGE SCALE GENOMIC DNA]</scope>
    <source>
        <strain evidence="2 3">SR1.6/6</strain>
    </source>
</reference>
<sequence length="288" mass="31455">MSAPRFEPVTGRYLHLDLLGKPHRLYVEEAGAGIPLLCLHTAGSDGRQFRAILNDPEIAARFRVIAFDLPWHGKSSPPAGWHEALEYRLTSRDYTDIVLGVGQALGLDRPVAMGCSIGGRIVLHLALEHPDAFRAVIGLQAGAHVDPYYDTQWLHRPDVHGEVAAAVVSGLIGPSASEANRWETLWHYMQGGPGIFKGDLHFYKIDGDIRDRLGGIDTGRCPVHLLTGEYDYSCTPQDTLEAAARIPGAQATIMSGMGHFPMSEDPEGFLVHLRPVLSQILAAEEATR</sequence>
<accession>A0A6B9FM15</accession>
<dbReference type="Proteomes" id="UP000012488">
    <property type="component" value="Chromosome"/>
</dbReference>
<dbReference type="InterPro" id="IPR000073">
    <property type="entry name" value="AB_hydrolase_1"/>
</dbReference>
<dbReference type="EMBL" id="CP043538">
    <property type="protein sequence ID" value="QGY01968.1"/>
    <property type="molecule type" value="Genomic_DNA"/>
</dbReference>
<evidence type="ECO:0000313" key="2">
    <source>
        <dbReference type="EMBL" id="QGY01968.1"/>
    </source>
</evidence>
<dbReference type="GO" id="GO:0016787">
    <property type="term" value="F:hydrolase activity"/>
    <property type="evidence" value="ECO:0007669"/>
    <property type="project" value="UniProtKB-KW"/>
</dbReference>
<dbReference type="PRINTS" id="PR00111">
    <property type="entry name" value="ABHYDROLASE"/>
</dbReference>
<dbReference type="OrthoDB" id="9799612at2"/>
<evidence type="ECO:0000313" key="3">
    <source>
        <dbReference type="Proteomes" id="UP000012488"/>
    </source>
</evidence>
<dbReference type="Gene3D" id="3.40.50.1820">
    <property type="entry name" value="alpha/beta hydrolase"/>
    <property type="match status" value="1"/>
</dbReference>
<dbReference type="KEGG" id="mmes:MMSR116_08815"/>
<keyword evidence="2" id="KW-0378">Hydrolase</keyword>
<dbReference type="AlphaFoldDB" id="A0A6B9FM15"/>
<gene>
    <name evidence="2" type="ORF">MMSR116_08815</name>
</gene>
<dbReference type="Pfam" id="PF00561">
    <property type="entry name" value="Abhydrolase_1"/>
    <property type="match status" value="1"/>
</dbReference>
<organism evidence="2 3">
    <name type="scientific">Methylobacterium mesophilicum SR1.6/6</name>
    <dbReference type="NCBI Taxonomy" id="908290"/>
    <lineage>
        <taxon>Bacteria</taxon>
        <taxon>Pseudomonadati</taxon>
        <taxon>Pseudomonadota</taxon>
        <taxon>Alphaproteobacteria</taxon>
        <taxon>Hyphomicrobiales</taxon>
        <taxon>Methylobacteriaceae</taxon>
        <taxon>Methylobacterium</taxon>
    </lineage>
</organism>
<dbReference type="SUPFAM" id="SSF53474">
    <property type="entry name" value="alpha/beta-Hydrolases"/>
    <property type="match status" value="1"/>
</dbReference>
<name>A0A6B9FM15_9HYPH</name>
<reference evidence="2 3" key="1">
    <citation type="journal article" date="2012" name="Genet. Mol. Biol.">
        <title>Analysis of 16S rRNA and mxaF genes revealing insights into Methylobacterium niche-specific plant association.</title>
        <authorList>
            <person name="Dourado M.N."/>
            <person name="Andreote F.D."/>
            <person name="Dini-Andreote F."/>
            <person name="Conti R."/>
            <person name="Araujo J.M."/>
            <person name="Araujo W.L."/>
        </authorList>
    </citation>
    <scope>NUCLEOTIDE SEQUENCE [LARGE SCALE GENOMIC DNA]</scope>
    <source>
        <strain evidence="2 3">SR1.6/6</strain>
    </source>
</reference>
<proteinExistence type="predicted"/>